<dbReference type="CDD" id="cd00139">
    <property type="entry name" value="PIPKc"/>
    <property type="match status" value="1"/>
</dbReference>
<feature type="compositionally biased region" description="Basic and acidic residues" evidence="2">
    <location>
        <begin position="114"/>
        <end position="123"/>
    </location>
</feature>
<protein>
    <recommendedName>
        <fullName evidence="3">PIPK domain-containing protein</fullName>
    </recommendedName>
</protein>
<feature type="domain" description="PIPK" evidence="3">
    <location>
        <begin position="138"/>
        <end position="607"/>
    </location>
</feature>
<evidence type="ECO:0000256" key="1">
    <source>
        <dbReference type="PROSITE-ProRule" id="PRU00781"/>
    </source>
</evidence>
<feature type="region of interest" description="Disordered" evidence="2">
    <location>
        <begin position="86"/>
        <end position="162"/>
    </location>
</feature>
<accession>A0A507C5T1</accession>
<gene>
    <name evidence="4" type="ORF">SmJEL517_g02634</name>
</gene>
<dbReference type="Gene3D" id="3.30.810.10">
    <property type="entry name" value="2-Layer Sandwich"/>
    <property type="match status" value="1"/>
</dbReference>
<dbReference type="GO" id="GO:0046854">
    <property type="term" value="P:phosphatidylinositol phosphate biosynthetic process"/>
    <property type="evidence" value="ECO:0007669"/>
    <property type="project" value="TreeGrafter"/>
</dbReference>
<dbReference type="InterPro" id="IPR027483">
    <property type="entry name" value="PInositol-4-P-4/5-kinase_C_sf"/>
</dbReference>
<dbReference type="Gene3D" id="3.30.800.10">
    <property type="entry name" value="Phosphatidylinositol Phosphate Kinase II Beta"/>
    <property type="match status" value="1"/>
</dbReference>
<dbReference type="InterPro" id="IPR023610">
    <property type="entry name" value="PInositol-4/5-P-5/4-kinase"/>
</dbReference>
<feature type="compositionally biased region" description="Polar residues" evidence="2">
    <location>
        <begin position="86"/>
        <end position="96"/>
    </location>
</feature>
<dbReference type="SUPFAM" id="SSF56104">
    <property type="entry name" value="SAICAR synthase-like"/>
    <property type="match status" value="1"/>
</dbReference>
<dbReference type="GO" id="GO:0005886">
    <property type="term" value="C:plasma membrane"/>
    <property type="evidence" value="ECO:0007669"/>
    <property type="project" value="TreeGrafter"/>
</dbReference>
<dbReference type="InterPro" id="IPR027484">
    <property type="entry name" value="PInositol-4-P-5-kinase_N"/>
</dbReference>
<dbReference type="GO" id="GO:0016308">
    <property type="term" value="F:1-phosphatidylinositol-4-phosphate 5-kinase activity"/>
    <property type="evidence" value="ECO:0007669"/>
    <property type="project" value="TreeGrafter"/>
</dbReference>
<feature type="compositionally biased region" description="Polar residues" evidence="2">
    <location>
        <begin position="597"/>
        <end position="609"/>
    </location>
</feature>
<dbReference type="EMBL" id="QEAO01000011">
    <property type="protein sequence ID" value="TPX34861.1"/>
    <property type="molecule type" value="Genomic_DNA"/>
</dbReference>
<dbReference type="PANTHER" id="PTHR23086:SF8">
    <property type="entry name" value="PHOSPHATIDYLINOSITOL 5-PHOSPHATE 4-KINASE, ISOFORM A"/>
    <property type="match status" value="1"/>
</dbReference>
<feature type="compositionally biased region" description="Basic and acidic residues" evidence="2">
    <location>
        <begin position="134"/>
        <end position="143"/>
    </location>
</feature>
<sequence length="641" mass="71822">MESSSLLVASIGIATLLLSVACFICCKRSSAYVTLQDDDEAGIYDPLLSARRPSFQRPPRRLLEPPTVQLLRHGIRISLMAASTIAATRSQTTSPIPHSRKRRRQSTSPATDARSSRINEDSPRPSLQHLFDPLLRRSSDGGRSRIPNRCNTPTPVTDGARKGKTLYISDDDLADQRSFALPTGLSRASFLEDSSFEMSLPELGRMKLTEHAPLVFIHLRKSLNLTHQELYDSLSRPFIIQQSPGQSGSFFLKTTDRRYLFKTLRGSEHESLKAFLPAYLDFVSSNPHTFLPRYFGCYTFEKLPGERVLSGNGFFGSLESVLGSRFTLIAMTCVYDTDLSIHQRFDFKGSNVGRQAIQNLLGYVSRTSSLSSATLKSSVDDGDGDDDVFQDSEVTLKELDFWQLLAIGHTGLLHVGKENKGRLIRQLEKDVALLKSHAFMDYSLLIGIHRRERVQPSFATSSSNPSFRQHRSSRVPDTWPRHASVYSSIRSIRSNIPTQAATFFMWLVNGSASESGQSSVEDAADDEATPFHKQYHGGLKSVGMMASDVEYEIYYIGIIDILQRFNFSKWVERGLKRQASFLTEQWRGSESDEGLNSPKSPTLQAVSPTNHSTVWEGIEHSVEEPQRYASRLVDFVTQILD</sequence>
<dbReference type="Proteomes" id="UP000319731">
    <property type="component" value="Unassembled WGS sequence"/>
</dbReference>
<keyword evidence="1" id="KW-0067">ATP-binding</keyword>
<keyword evidence="1" id="KW-0418">Kinase</keyword>
<comment type="caution">
    <text evidence="4">The sequence shown here is derived from an EMBL/GenBank/DDBJ whole genome shotgun (WGS) entry which is preliminary data.</text>
</comment>
<evidence type="ECO:0000313" key="5">
    <source>
        <dbReference type="Proteomes" id="UP000319731"/>
    </source>
</evidence>
<dbReference type="SMART" id="SM00330">
    <property type="entry name" value="PIPKc"/>
    <property type="match status" value="1"/>
</dbReference>
<evidence type="ECO:0000259" key="3">
    <source>
        <dbReference type="PROSITE" id="PS51455"/>
    </source>
</evidence>
<keyword evidence="1" id="KW-0547">Nucleotide-binding</keyword>
<keyword evidence="5" id="KW-1185">Reference proteome</keyword>
<reference evidence="4 5" key="1">
    <citation type="journal article" date="2019" name="Sci. Rep.">
        <title>Comparative genomics of chytrid fungi reveal insights into the obligate biotrophic and pathogenic lifestyle of Synchytrium endobioticum.</title>
        <authorList>
            <person name="van de Vossenberg B.T.L.H."/>
            <person name="Warris S."/>
            <person name="Nguyen H.D.T."/>
            <person name="van Gent-Pelzer M.P.E."/>
            <person name="Joly D.L."/>
            <person name="van de Geest H.C."/>
            <person name="Bonants P.J.M."/>
            <person name="Smith D.S."/>
            <person name="Levesque C.A."/>
            <person name="van der Lee T.A.J."/>
        </authorList>
    </citation>
    <scope>NUCLEOTIDE SEQUENCE [LARGE SCALE GENOMIC DNA]</scope>
    <source>
        <strain evidence="4 5">JEL517</strain>
    </source>
</reference>
<dbReference type="Pfam" id="PF01504">
    <property type="entry name" value="PIP5K"/>
    <property type="match status" value="1"/>
</dbReference>
<dbReference type="RefSeq" id="XP_031025499.1">
    <property type="nucleotide sequence ID" value="XM_031168562.1"/>
</dbReference>
<organism evidence="4 5">
    <name type="scientific">Synchytrium microbalum</name>
    <dbReference type="NCBI Taxonomy" id="1806994"/>
    <lineage>
        <taxon>Eukaryota</taxon>
        <taxon>Fungi</taxon>
        <taxon>Fungi incertae sedis</taxon>
        <taxon>Chytridiomycota</taxon>
        <taxon>Chytridiomycota incertae sedis</taxon>
        <taxon>Chytridiomycetes</taxon>
        <taxon>Synchytriales</taxon>
        <taxon>Synchytriaceae</taxon>
        <taxon>Synchytrium</taxon>
    </lineage>
</organism>
<feature type="region of interest" description="Disordered" evidence="2">
    <location>
        <begin position="587"/>
        <end position="609"/>
    </location>
</feature>
<dbReference type="InterPro" id="IPR002498">
    <property type="entry name" value="PInositol-4-P-4/5-kinase_core"/>
</dbReference>
<name>A0A507C5T1_9FUNG</name>
<dbReference type="PANTHER" id="PTHR23086">
    <property type="entry name" value="PHOSPHATIDYLINOSITOL-4-PHOSPHATE 5-KINASE"/>
    <property type="match status" value="1"/>
</dbReference>
<dbReference type="PROSITE" id="PS51455">
    <property type="entry name" value="PIPK"/>
    <property type="match status" value="1"/>
</dbReference>
<evidence type="ECO:0000256" key="2">
    <source>
        <dbReference type="SAM" id="MobiDB-lite"/>
    </source>
</evidence>
<evidence type="ECO:0000313" key="4">
    <source>
        <dbReference type="EMBL" id="TPX34861.1"/>
    </source>
</evidence>
<dbReference type="GeneID" id="42003859"/>
<dbReference type="GO" id="GO:0005524">
    <property type="term" value="F:ATP binding"/>
    <property type="evidence" value="ECO:0007669"/>
    <property type="project" value="UniProtKB-UniRule"/>
</dbReference>
<dbReference type="AlphaFoldDB" id="A0A507C5T1"/>
<keyword evidence="1" id="KW-0808">Transferase</keyword>
<proteinExistence type="predicted"/>
<dbReference type="OrthoDB" id="20783at2759"/>
<dbReference type="STRING" id="1806994.A0A507C5T1"/>